<reference evidence="1" key="1">
    <citation type="submission" date="2018-11" db="EMBL/GenBank/DDBJ databases">
        <authorList>
            <person name="Alioto T."/>
            <person name="Alioto T."/>
        </authorList>
    </citation>
    <scope>NUCLEOTIDE SEQUENCE</scope>
</reference>
<comment type="caution">
    <text evidence="1">The sequence shown here is derived from an EMBL/GenBank/DDBJ whole genome shotgun (WGS) entry which is preliminary data.</text>
</comment>
<evidence type="ECO:0000313" key="2">
    <source>
        <dbReference type="Proteomes" id="UP000596742"/>
    </source>
</evidence>
<dbReference type="Proteomes" id="UP000596742">
    <property type="component" value="Unassembled WGS sequence"/>
</dbReference>
<gene>
    <name evidence="1" type="ORF">MGAL_10B086349</name>
</gene>
<dbReference type="OrthoDB" id="8063258at2759"/>
<dbReference type="EMBL" id="UYJE01007637">
    <property type="protein sequence ID" value="VDI56638.1"/>
    <property type="molecule type" value="Genomic_DNA"/>
</dbReference>
<evidence type="ECO:0000313" key="1">
    <source>
        <dbReference type="EMBL" id="VDI56638.1"/>
    </source>
</evidence>
<sequence>MISNQDLLEKTNQSPVDEVLEKRKWRWIGYRLRKPNYKTSLTVEPTRKAWQGQTKIHLE</sequence>
<organism evidence="1 2">
    <name type="scientific">Mytilus galloprovincialis</name>
    <name type="common">Mediterranean mussel</name>
    <dbReference type="NCBI Taxonomy" id="29158"/>
    <lineage>
        <taxon>Eukaryota</taxon>
        <taxon>Metazoa</taxon>
        <taxon>Spiralia</taxon>
        <taxon>Lophotrochozoa</taxon>
        <taxon>Mollusca</taxon>
        <taxon>Bivalvia</taxon>
        <taxon>Autobranchia</taxon>
        <taxon>Pteriomorphia</taxon>
        <taxon>Mytilida</taxon>
        <taxon>Mytiloidea</taxon>
        <taxon>Mytilidae</taxon>
        <taxon>Mytilinae</taxon>
        <taxon>Mytilus</taxon>
    </lineage>
</organism>
<protein>
    <submittedName>
        <fullName evidence="1">Uncharacterized protein</fullName>
    </submittedName>
</protein>
<proteinExistence type="predicted"/>
<dbReference type="AlphaFoldDB" id="A0A8B6FYS1"/>
<accession>A0A8B6FYS1</accession>
<keyword evidence="2" id="KW-1185">Reference proteome</keyword>
<name>A0A8B6FYS1_MYTGA</name>